<evidence type="ECO:0000256" key="1">
    <source>
        <dbReference type="ARBA" id="ARBA00006295"/>
    </source>
</evidence>
<dbReference type="PANTHER" id="PTHR33375">
    <property type="entry name" value="CHROMOSOME-PARTITIONING PROTEIN PARB-RELATED"/>
    <property type="match status" value="1"/>
</dbReference>
<dbReference type="Proteomes" id="UP001083770">
    <property type="component" value="Unassembled WGS sequence"/>
</dbReference>
<proteinExistence type="inferred from homology"/>
<keyword evidence="7" id="KW-1185">Reference proteome</keyword>
<dbReference type="RefSeq" id="WP_269401171.1">
    <property type="nucleotide sequence ID" value="NZ_JAPWGW010000001.1"/>
</dbReference>
<dbReference type="Pfam" id="PF17762">
    <property type="entry name" value="HTH_ParB"/>
    <property type="match status" value="1"/>
</dbReference>
<feature type="domain" description="ParB-like N-terminal" evidence="5">
    <location>
        <begin position="43"/>
        <end position="135"/>
    </location>
</feature>
<dbReference type="PANTHER" id="PTHR33375:SF1">
    <property type="entry name" value="CHROMOSOME-PARTITIONING PROTEIN PARB-RELATED"/>
    <property type="match status" value="1"/>
</dbReference>
<dbReference type="Pfam" id="PF02195">
    <property type="entry name" value="ParB_N"/>
    <property type="match status" value="1"/>
</dbReference>
<dbReference type="InterPro" id="IPR036086">
    <property type="entry name" value="ParB/Sulfiredoxin_sf"/>
</dbReference>
<dbReference type="Pfam" id="PF23552">
    <property type="entry name" value="ParB_C"/>
    <property type="match status" value="1"/>
</dbReference>
<dbReference type="CDD" id="cd16393">
    <property type="entry name" value="SPO0J_N"/>
    <property type="match status" value="1"/>
</dbReference>
<evidence type="ECO:0000256" key="3">
    <source>
        <dbReference type="ARBA" id="ARBA00023125"/>
    </source>
</evidence>
<sequence length="306" mass="33511">MSSEKQKPSRLGRGLSALIGEVEGFSAASSGEERDVETKTDASTLRIGDIRPNPQQPRRYFAEADLNELSESIRAKGVLQAILVRPDPKTEGKYQIVAGERRWRAAKQAGLTEIPATIRQMDELELLEIGIIENVQRTDLNPIEEAEAYGALMKRFGRTQEGLAESVGKSRAHIANTLRLLNLSDVAREHLREGRISAGHARAALGAPDPDAVIAMAVNKGLSVRDVEKLSRSTKENGSIETVAGRVRQAAKDVDTEALEADLARALGLSVDIRHKGDKGEMRIKYSDLEQLDDLCRRLTAKRSAT</sequence>
<dbReference type="Gene3D" id="1.10.10.2830">
    <property type="match status" value="1"/>
</dbReference>
<gene>
    <name evidence="6" type="ORF">O4G74_02935</name>
</gene>
<reference evidence="6" key="1">
    <citation type="submission" date="2022-12" db="EMBL/GenBank/DDBJ databases">
        <title>Bacterial isolates from different developmental stages of Nematostella vectensis.</title>
        <authorList>
            <person name="Fraune S."/>
        </authorList>
    </citation>
    <scope>NUCLEOTIDE SEQUENCE</scope>
    <source>
        <strain evidence="6">G21632-S1</strain>
    </source>
</reference>
<evidence type="ECO:0000256" key="2">
    <source>
        <dbReference type="ARBA" id="ARBA00022829"/>
    </source>
</evidence>
<dbReference type="InterPro" id="IPR041468">
    <property type="entry name" value="HTH_ParB/Spo0J"/>
</dbReference>
<evidence type="ECO:0000313" key="6">
    <source>
        <dbReference type="EMBL" id="MCZ4297008.1"/>
    </source>
</evidence>
<dbReference type="NCBIfam" id="TIGR00180">
    <property type="entry name" value="parB_part"/>
    <property type="match status" value="1"/>
</dbReference>
<dbReference type="InterPro" id="IPR057240">
    <property type="entry name" value="ParB_dimer_C"/>
</dbReference>
<name>A0ABT4LS01_9PROT</name>
<dbReference type="SMART" id="SM00470">
    <property type="entry name" value="ParB"/>
    <property type="match status" value="1"/>
</dbReference>
<dbReference type="SUPFAM" id="SSF109709">
    <property type="entry name" value="KorB DNA-binding domain-like"/>
    <property type="match status" value="1"/>
</dbReference>
<dbReference type="EMBL" id="JAPWGW010000001">
    <property type="protein sequence ID" value="MCZ4297008.1"/>
    <property type="molecule type" value="Genomic_DNA"/>
</dbReference>
<dbReference type="InterPro" id="IPR004437">
    <property type="entry name" value="ParB/RepB/Spo0J"/>
</dbReference>
<comment type="similarity">
    <text evidence="1">Belongs to the ParB family.</text>
</comment>
<evidence type="ECO:0000256" key="4">
    <source>
        <dbReference type="ARBA" id="ARBA00025472"/>
    </source>
</evidence>
<dbReference type="InterPro" id="IPR003115">
    <property type="entry name" value="ParB_N"/>
</dbReference>
<keyword evidence="3" id="KW-0238">DNA-binding</keyword>
<dbReference type="Gene3D" id="3.90.1530.30">
    <property type="match status" value="1"/>
</dbReference>
<dbReference type="SUPFAM" id="SSF110849">
    <property type="entry name" value="ParB/Sulfiredoxin"/>
    <property type="match status" value="1"/>
</dbReference>
<keyword evidence="2" id="KW-0159">Chromosome partition</keyword>
<evidence type="ECO:0000313" key="7">
    <source>
        <dbReference type="Proteomes" id="UP001083770"/>
    </source>
</evidence>
<organism evidence="6 7">
    <name type="scientific">Henriciella marina</name>
    <dbReference type="NCBI Taxonomy" id="453851"/>
    <lineage>
        <taxon>Bacteria</taxon>
        <taxon>Pseudomonadati</taxon>
        <taxon>Pseudomonadota</taxon>
        <taxon>Alphaproteobacteria</taxon>
        <taxon>Hyphomonadales</taxon>
        <taxon>Hyphomonadaceae</taxon>
        <taxon>Henriciella</taxon>
    </lineage>
</organism>
<evidence type="ECO:0000259" key="5">
    <source>
        <dbReference type="SMART" id="SM00470"/>
    </source>
</evidence>
<comment type="function">
    <text evidence="4">Involved in chromosome partition. Localize to both poles of the predivisional cell following completion of DNA replication. Binds to the DNA origin of replication.</text>
</comment>
<comment type="caution">
    <text evidence="6">The sequence shown here is derived from an EMBL/GenBank/DDBJ whole genome shotgun (WGS) entry which is preliminary data.</text>
</comment>
<protein>
    <submittedName>
        <fullName evidence="6">ParB/RepB/Spo0J family partition protein</fullName>
    </submittedName>
</protein>
<accession>A0ABT4LS01</accession>
<dbReference type="InterPro" id="IPR050336">
    <property type="entry name" value="Chromosome_partition/occlusion"/>
</dbReference>